<keyword evidence="1" id="KW-0472">Membrane</keyword>
<evidence type="ECO:0000256" key="1">
    <source>
        <dbReference type="SAM" id="Phobius"/>
    </source>
</evidence>
<protein>
    <submittedName>
        <fullName evidence="2">Uncharacterized protein</fullName>
    </submittedName>
</protein>
<sequence>CTYYVRTTDYHGVEESLSQSPTSNIQLILIFLVITPGTVVTSSYTVGANVVERSESSLACTLLLSLSSVCLLLVFFLPLQL</sequence>
<evidence type="ECO:0000313" key="2">
    <source>
        <dbReference type="EMBL" id="CDW36974.1"/>
    </source>
</evidence>
<organism evidence="2">
    <name type="scientific">Lepeophtheirus salmonis</name>
    <name type="common">Salmon louse</name>
    <name type="synonym">Caligus salmonis</name>
    <dbReference type="NCBI Taxonomy" id="72036"/>
    <lineage>
        <taxon>Eukaryota</taxon>
        <taxon>Metazoa</taxon>
        <taxon>Ecdysozoa</taxon>
        <taxon>Arthropoda</taxon>
        <taxon>Crustacea</taxon>
        <taxon>Multicrustacea</taxon>
        <taxon>Hexanauplia</taxon>
        <taxon>Copepoda</taxon>
        <taxon>Siphonostomatoida</taxon>
        <taxon>Caligidae</taxon>
        <taxon>Lepeophtheirus</taxon>
    </lineage>
</organism>
<reference evidence="2" key="1">
    <citation type="submission" date="2014-05" db="EMBL/GenBank/DDBJ databases">
        <authorList>
            <person name="Chronopoulou M."/>
        </authorList>
    </citation>
    <scope>NUCLEOTIDE SEQUENCE</scope>
    <source>
        <tissue evidence="2">Whole organism</tissue>
    </source>
</reference>
<feature type="non-terminal residue" evidence="2">
    <location>
        <position position="1"/>
    </location>
</feature>
<feature type="transmembrane region" description="Helical" evidence="1">
    <location>
        <begin position="58"/>
        <end position="79"/>
    </location>
</feature>
<keyword evidence="1" id="KW-0812">Transmembrane</keyword>
<dbReference type="AlphaFoldDB" id="A0A0K2UFI7"/>
<name>A0A0K2UFI7_LEPSM</name>
<proteinExistence type="predicted"/>
<dbReference type="EMBL" id="HACA01019613">
    <property type="protein sequence ID" value="CDW36974.1"/>
    <property type="molecule type" value="Transcribed_RNA"/>
</dbReference>
<feature type="transmembrane region" description="Helical" evidence="1">
    <location>
        <begin position="25"/>
        <end position="46"/>
    </location>
</feature>
<keyword evidence="1" id="KW-1133">Transmembrane helix</keyword>
<accession>A0A0K2UFI7</accession>